<dbReference type="AlphaFoldDB" id="A0A9J9QDI5"/>
<feature type="domain" description="Replication-associated protein G2P N-terminal" evidence="1">
    <location>
        <begin position="3"/>
        <end position="248"/>
    </location>
</feature>
<name>A0A9J9QDI5_ACIET</name>
<evidence type="ECO:0000313" key="3">
    <source>
        <dbReference type="Proteomes" id="UP000000450"/>
    </source>
</evidence>
<evidence type="ECO:0000313" key="2">
    <source>
        <dbReference type="EMBL" id="ACM32316.1"/>
    </source>
</evidence>
<dbReference type="GO" id="GO:0006260">
    <property type="term" value="P:DNA replication"/>
    <property type="evidence" value="ECO:0007669"/>
    <property type="project" value="InterPro"/>
</dbReference>
<protein>
    <recommendedName>
        <fullName evidence="1">Replication-associated protein G2P N-terminal domain-containing protein</fullName>
    </recommendedName>
</protein>
<gene>
    <name evidence="2" type="ordered locus">Dtpsy_0838</name>
</gene>
<proteinExistence type="predicted"/>
<dbReference type="NCBIfam" id="TIGR01629">
    <property type="entry name" value="rep_II_X"/>
    <property type="match status" value="1"/>
</dbReference>
<evidence type="ECO:0000259" key="1">
    <source>
        <dbReference type="Pfam" id="PF05144"/>
    </source>
</evidence>
<keyword evidence="3" id="KW-1185">Reference proteome</keyword>
<sequence>MAYDTVKLRSPFMDASLMARIEQQCILRSGLHLGTGEVLYELHAGELLGSWDSRIAIKPMHEEHVADKNGRVAMHPCEPYLLVEASVHKVMLGHNVYGGPSDFRQACCDLIALVEKLLDTDLPGADWWTVHRVDVANVFDLPQAQVKRFFESMQLLSFPRRGKKAMKTAQSLYFPGKTTTVKFYHKGPEFRLHDAGRLKRFFRILFSHLHGDDDGKNHERAERKVQALQRLADKRLRVEVEIHADKLQYDFGRCPLVSEVRDDYLQRIHDSEIERVLREGKQGMETVRTEEAVWQRLQECHPAKLAHVLHAFWQVMATRGDDKARERYTKPTFYRNRKLLEESGVSWRGSDVFIVANDCPIHDFAPLRADRRFCHLPARNRPEYHVSRDLLRLAA</sequence>
<dbReference type="RefSeq" id="WP_012655808.1">
    <property type="nucleotide sequence ID" value="NC_011992.1"/>
</dbReference>
<dbReference type="KEGG" id="dia:Dtpsy_0838"/>
<dbReference type="Proteomes" id="UP000000450">
    <property type="component" value="Chromosome"/>
</dbReference>
<dbReference type="InterPro" id="IPR022686">
    <property type="entry name" value="G2P_N"/>
</dbReference>
<organism evidence="2 3">
    <name type="scientific">Acidovorax ebreus (strain TPSY)</name>
    <name type="common">Diaphorobacter sp. (strain TPSY)</name>
    <dbReference type="NCBI Taxonomy" id="535289"/>
    <lineage>
        <taxon>Bacteria</taxon>
        <taxon>Pseudomonadati</taxon>
        <taxon>Pseudomonadota</taxon>
        <taxon>Betaproteobacteria</taxon>
        <taxon>Burkholderiales</taxon>
        <taxon>Comamonadaceae</taxon>
        <taxon>Diaphorobacter</taxon>
    </lineage>
</organism>
<dbReference type="EMBL" id="CP001392">
    <property type="protein sequence ID" value="ACM32316.1"/>
    <property type="molecule type" value="Genomic_DNA"/>
</dbReference>
<accession>A0A9J9QDI5</accession>
<dbReference type="InterPro" id="IPR006516">
    <property type="entry name" value="G2P"/>
</dbReference>
<dbReference type="Pfam" id="PF05144">
    <property type="entry name" value="Phage_CRI"/>
    <property type="match status" value="1"/>
</dbReference>
<reference evidence="2 3" key="1">
    <citation type="journal article" date="2010" name="J. Bacteriol.">
        <title>Completed genome sequence of the anaerobic iron-oxidizing bacterium Acidovorax ebreus strain TPSY.</title>
        <authorList>
            <person name="Byrne-Bailey K.G."/>
            <person name="Weber K.A."/>
            <person name="Chair A.H."/>
            <person name="Bose S."/>
            <person name="Knox T."/>
            <person name="Spanbauer T.L."/>
            <person name="Chertkov O."/>
            <person name="Coates J.D."/>
        </authorList>
    </citation>
    <scope>NUCLEOTIDE SEQUENCE [LARGE SCALE GENOMIC DNA]</scope>
    <source>
        <strain evidence="2 3">TPSY</strain>
    </source>
</reference>